<keyword evidence="7" id="KW-1185">Reference proteome</keyword>
<dbReference type="SUPFAM" id="SSF55781">
    <property type="entry name" value="GAF domain-like"/>
    <property type="match status" value="1"/>
</dbReference>
<evidence type="ECO:0000256" key="1">
    <source>
        <dbReference type="ARBA" id="ARBA00023015"/>
    </source>
</evidence>
<feature type="domain" description="HTH iclR-type" evidence="4">
    <location>
        <begin position="19"/>
        <end position="81"/>
    </location>
</feature>
<name>A0ABU8V9T6_9BURK</name>
<evidence type="ECO:0000256" key="3">
    <source>
        <dbReference type="ARBA" id="ARBA00023163"/>
    </source>
</evidence>
<sequence length="259" mass="27870">MPAAAPASPPVKGPRVRPVPAVSRALAILRLLAANAEPMTLKTISEELELVTSTCLHILRVLVEEGMVKVEAGTKRYSLDVGVLSLARSVVENNPFPMRVQSALDRIAERWNVTTIGMKVSGLDDLVVLALARSRGPFRLYVEVGSRVPALTSATGRIVAHYAGLTDVELARQFKSLHWENPPSFETWLKEVKSVQRKGFAIDRGNYISGISVLAVPILDAHRRVTHAIAALGVADTLTASKVQALATDMQAEAAGLAQ</sequence>
<dbReference type="Pfam" id="PF01614">
    <property type="entry name" value="IclR_C"/>
    <property type="match status" value="1"/>
</dbReference>
<dbReference type="InterPro" id="IPR014757">
    <property type="entry name" value="Tscrpt_reg_IclR_C"/>
</dbReference>
<keyword evidence="1" id="KW-0805">Transcription regulation</keyword>
<feature type="domain" description="IclR-ED" evidence="5">
    <location>
        <begin position="82"/>
        <end position="259"/>
    </location>
</feature>
<dbReference type="RefSeq" id="WP_340355667.1">
    <property type="nucleotide sequence ID" value="NZ_JBBKZU010000002.1"/>
</dbReference>
<dbReference type="Proteomes" id="UP001365846">
    <property type="component" value="Unassembled WGS sequence"/>
</dbReference>
<comment type="caution">
    <text evidence="6">The sequence shown here is derived from an EMBL/GenBank/DDBJ whole genome shotgun (WGS) entry which is preliminary data.</text>
</comment>
<organism evidence="6 7">
    <name type="scientific">Variovorax ureilyticus</name>
    <dbReference type="NCBI Taxonomy" id="1836198"/>
    <lineage>
        <taxon>Bacteria</taxon>
        <taxon>Pseudomonadati</taxon>
        <taxon>Pseudomonadota</taxon>
        <taxon>Betaproteobacteria</taxon>
        <taxon>Burkholderiales</taxon>
        <taxon>Comamonadaceae</taxon>
        <taxon>Variovorax</taxon>
    </lineage>
</organism>
<gene>
    <name evidence="6" type="ORF">WKW77_04625</name>
</gene>
<dbReference type="PROSITE" id="PS51077">
    <property type="entry name" value="HTH_ICLR"/>
    <property type="match status" value="1"/>
</dbReference>
<dbReference type="PANTHER" id="PTHR30136:SF24">
    <property type="entry name" value="HTH-TYPE TRANSCRIPTIONAL REPRESSOR ALLR"/>
    <property type="match status" value="1"/>
</dbReference>
<evidence type="ECO:0000259" key="5">
    <source>
        <dbReference type="PROSITE" id="PS51078"/>
    </source>
</evidence>
<keyword evidence="2" id="KW-0238">DNA-binding</keyword>
<evidence type="ECO:0000313" key="7">
    <source>
        <dbReference type="Proteomes" id="UP001365846"/>
    </source>
</evidence>
<evidence type="ECO:0000259" key="4">
    <source>
        <dbReference type="PROSITE" id="PS51077"/>
    </source>
</evidence>
<protein>
    <submittedName>
        <fullName evidence="6">IclR family transcriptional regulator C-terminal domain-containing protein</fullName>
    </submittedName>
</protein>
<accession>A0ABU8V9T6</accession>
<dbReference type="EMBL" id="JBBKZU010000002">
    <property type="protein sequence ID" value="MEJ8810340.1"/>
    <property type="molecule type" value="Genomic_DNA"/>
</dbReference>
<dbReference type="InterPro" id="IPR036388">
    <property type="entry name" value="WH-like_DNA-bd_sf"/>
</dbReference>
<dbReference type="InterPro" id="IPR029016">
    <property type="entry name" value="GAF-like_dom_sf"/>
</dbReference>
<evidence type="ECO:0000256" key="2">
    <source>
        <dbReference type="ARBA" id="ARBA00023125"/>
    </source>
</evidence>
<dbReference type="InterPro" id="IPR050707">
    <property type="entry name" value="HTH_MetabolicPath_Reg"/>
</dbReference>
<dbReference type="InterPro" id="IPR005471">
    <property type="entry name" value="Tscrpt_reg_IclR_N"/>
</dbReference>
<keyword evidence="3" id="KW-0804">Transcription</keyword>
<dbReference type="Gene3D" id="3.30.450.40">
    <property type="match status" value="1"/>
</dbReference>
<proteinExistence type="predicted"/>
<reference evidence="6 7" key="1">
    <citation type="submission" date="2024-03" db="EMBL/GenBank/DDBJ databases">
        <title>Novel species of the genus Variovorax.</title>
        <authorList>
            <person name="Liu Q."/>
            <person name="Xin Y.-H."/>
        </authorList>
    </citation>
    <scope>NUCLEOTIDE SEQUENCE [LARGE SCALE GENOMIC DNA]</scope>
    <source>
        <strain evidence="6 7">KACC 18899</strain>
    </source>
</reference>
<dbReference type="PROSITE" id="PS51078">
    <property type="entry name" value="ICLR_ED"/>
    <property type="match status" value="1"/>
</dbReference>
<dbReference type="SUPFAM" id="SSF46785">
    <property type="entry name" value="Winged helix' DNA-binding domain"/>
    <property type="match status" value="1"/>
</dbReference>
<dbReference type="InterPro" id="IPR036390">
    <property type="entry name" value="WH_DNA-bd_sf"/>
</dbReference>
<dbReference type="Pfam" id="PF09339">
    <property type="entry name" value="HTH_IclR"/>
    <property type="match status" value="1"/>
</dbReference>
<dbReference type="SMART" id="SM00346">
    <property type="entry name" value="HTH_ICLR"/>
    <property type="match status" value="1"/>
</dbReference>
<evidence type="ECO:0000313" key="6">
    <source>
        <dbReference type="EMBL" id="MEJ8810340.1"/>
    </source>
</evidence>
<dbReference type="Gene3D" id="1.10.10.10">
    <property type="entry name" value="Winged helix-like DNA-binding domain superfamily/Winged helix DNA-binding domain"/>
    <property type="match status" value="1"/>
</dbReference>
<dbReference type="PANTHER" id="PTHR30136">
    <property type="entry name" value="HELIX-TURN-HELIX TRANSCRIPTIONAL REGULATOR, ICLR FAMILY"/>
    <property type="match status" value="1"/>
</dbReference>